<dbReference type="PROSITE" id="PS00280">
    <property type="entry name" value="BPTI_KUNITZ_1"/>
    <property type="match status" value="2"/>
</dbReference>
<organism evidence="7">
    <name type="scientific">Amblyomma aureolatum</name>
    <dbReference type="NCBI Taxonomy" id="187763"/>
    <lineage>
        <taxon>Eukaryota</taxon>
        <taxon>Metazoa</taxon>
        <taxon>Ecdysozoa</taxon>
        <taxon>Arthropoda</taxon>
        <taxon>Chelicerata</taxon>
        <taxon>Arachnida</taxon>
        <taxon>Acari</taxon>
        <taxon>Parasitiformes</taxon>
        <taxon>Ixodida</taxon>
        <taxon>Ixodoidea</taxon>
        <taxon>Ixodidae</taxon>
        <taxon>Amblyomminae</taxon>
        <taxon>Amblyomma</taxon>
    </lineage>
</organism>
<feature type="domain" description="BPTI/Kunitz inhibitor" evidence="6">
    <location>
        <begin position="91"/>
        <end position="141"/>
    </location>
</feature>
<proteinExistence type="evidence at transcript level"/>
<keyword evidence="2" id="KW-0677">Repeat</keyword>
<dbReference type="PANTHER" id="PTHR10083">
    <property type="entry name" value="KUNITZ-TYPE PROTEASE INHIBITOR-RELATED"/>
    <property type="match status" value="1"/>
</dbReference>
<evidence type="ECO:0000256" key="3">
    <source>
        <dbReference type="ARBA" id="ARBA00022900"/>
    </source>
</evidence>
<evidence type="ECO:0000256" key="1">
    <source>
        <dbReference type="ARBA" id="ARBA00022690"/>
    </source>
</evidence>
<feature type="chain" id="PRO_5009115891" evidence="5">
    <location>
        <begin position="18"/>
        <end position="143"/>
    </location>
</feature>
<dbReference type="SMART" id="SM00131">
    <property type="entry name" value="KU"/>
    <property type="match status" value="2"/>
</dbReference>
<dbReference type="InterPro" id="IPR020901">
    <property type="entry name" value="Prtase_inh_Kunz-CS"/>
</dbReference>
<protein>
    <submittedName>
        <fullName evidence="7">Putative serine proteinase inhibitor</fullName>
    </submittedName>
</protein>
<keyword evidence="5" id="KW-0732">Signal</keyword>
<feature type="signal peptide" evidence="5">
    <location>
        <begin position="1"/>
        <end position="17"/>
    </location>
</feature>
<evidence type="ECO:0000256" key="4">
    <source>
        <dbReference type="ARBA" id="ARBA00023157"/>
    </source>
</evidence>
<dbReference type="InterPro" id="IPR002223">
    <property type="entry name" value="Kunitz_BPTI"/>
</dbReference>
<dbReference type="PANTHER" id="PTHR10083:SF374">
    <property type="entry name" value="BPTI_KUNITZ INHIBITOR DOMAIN-CONTAINING PROTEIN"/>
    <property type="match status" value="1"/>
</dbReference>
<name>A0A1E1X1Z0_9ACAR</name>
<evidence type="ECO:0000313" key="7">
    <source>
        <dbReference type="EMBL" id="JAT93289.1"/>
    </source>
</evidence>
<dbReference type="PROSITE" id="PS50279">
    <property type="entry name" value="BPTI_KUNITZ_2"/>
    <property type="match status" value="2"/>
</dbReference>
<reference evidence="7" key="1">
    <citation type="journal article" date="2017" name="Front. Cell. Infect. Microbiol.">
        <title>The Distinct Transcriptional Response of the Midgut of Amblyomma sculptum and Amblyomma aureolatum Ticks to Rickettsia rickettsii Correlates to Their Differences in Susceptibility to Infection.</title>
        <authorList>
            <person name="Martins L.A."/>
            <person name="Galletti M.F.B.M."/>
            <person name="Ribeiro J.M."/>
            <person name="Fujita A."/>
            <person name="Costa F.B."/>
            <person name="Labruna M.B."/>
            <person name="Daffre S."/>
            <person name="Fogaca A.C."/>
        </authorList>
    </citation>
    <scope>NUCLEOTIDE SEQUENCE</scope>
</reference>
<dbReference type="FunFam" id="4.10.410.10:FF:000021">
    <property type="entry name" value="Serine protease inhibitor, putative"/>
    <property type="match status" value="1"/>
</dbReference>
<evidence type="ECO:0000256" key="2">
    <source>
        <dbReference type="ARBA" id="ARBA00022737"/>
    </source>
</evidence>
<dbReference type="EMBL" id="GFAC01005899">
    <property type="protein sequence ID" value="JAT93289.1"/>
    <property type="molecule type" value="mRNA"/>
</dbReference>
<dbReference type="GO" id="GO:0005615">
    <property type="term" value="C:extracellular space"/>
    <property type="evidence" value="ECO:0007669"/>
    <property type="project" value="TreeGrafter"/>
</dbReference>
<feature type="domain" description="BPTI/Kunitz inhibitor" evidence="6">
    <location>
        <begin position="23"/>
        <end position="73"/>
    </location>
</feature>
<dbReference type="Gene3D" id="4.10.410.10">
    <property type="entry name" value="Pancreatic trypsin inhibitor Kunitz domain"/>
    <property type="match status" value="2"/>
</dbReference>
<dbReference type="AlphaFoldDB" id="A0A1E1X1Z0"/>
<keyword evidence="3" id="KW-0722">Serine protease inhibitor</keyword>
<sequence length="143" mass="15964">MAMKYCVLLVLFATAFAQRNAICRLPPEEGPCRAAIPRFYFNPAAGNCSVFVYGGCDGNENNFETIDECDEACGEPKRPSDFEGADFETGCEPKPERGFCKGFLDRWFFNVTSGQCEMFLYSGCGGNDNNYESEEECEFACKH</sequence>
<dbReference type="SUPFAM" id="SSF57362">
    <property type="entry name" value="BPTI-like"/>
    <property type="match status" value="2"/>
</dbReference>
<evidence type="ECO:0000259" key="6">
    <source>
        <dbReference type="PROSITE" id="PS50279"/>
    </source>
</evidence>
<dbReference type="GO" id="GO:0004867">
    <property type="term" value="F:serine-type endopeptidase inhibitor activity"/>
    <property type="evidence" value="ECO:0007669"/>
    <property type="project" value="UniProtKB-KW"/>
</dbReference>
<keyword evidence="4" id="KW-1015">Disulfide bond</keyword>
<dbReference type="InterPro" id="IPR036880">
    <property type="entry name" value="Kunitz_BPTI_sf"/>
</dbReference>
<dbReference type="CDD" id="cd22600">
    <property type="entry name" value="Kunitz_boophilin_2-like"/>
    <property type="match status" value="1"/>
</dbReference>
<keyword evidence="1" id="KW-0646">Protease inhibitor</keyword>
<dbReference type="InterPro" id="IPR050098">
    <property type="entry name" value="TFPI/VKTCI-like"/>
</dbReference>
<dbReference type="Pfam" id="PF00014">
    <property type="entry name" value="Kunitz_BPTI"/>
    <property type="match status" value="2"/>
</dbReference>
<accession>A0A1E1X1Z0</accession>
<dbReference type="PRINTS" id="PR00759">
    <property type="entry name" value="BASICPTASE"/>
</dbReference>
<evidence type="ECO:0000256" key="5">
    <source>
        <dbReference type="SAM" id="SignalP"/>
    </source>
</evidence>